<comment type="caution">
    <text evidence="6">Lacks conserved residue(s) required for the propagation of feature annotation.</text>
</comment>
<gene>
    <name evidence="7" type="ORF">MSYG_3896</name>
</gene>
<protein>
    <submittedName>
        <fullName evidence="7">Similar to S.cerevisiae protein SYM1 (Protein required for ethanol metabolism)</fullName>
    </submittedName>
</protein>
<accession>A0A1M8AB36</accession>
<dbReference type="GO" id="GO:0016020">
    <property type="term" value="C:membrane"/>
    <property type="evidence" value="ECO:0007669"/>
    <property type="project" value="UniProtKB-SubCell"/>
</dbReference>
<dbReference type="EMBL" id="LT671826">
    <property type="protein sequence ID" value="SHO79547.1"/>
    <property type="molecule type" value="Genomic_DNA"/>
</dbReference>
<dbReference type="STRING" id="1230383.A0A1M8AB36"/>
<dbReference type="AlphaFoldDB" id="A0A1M8AB36"/>
<comment type="similarity">
    <text evidence="2 6">Belongs to the peroxisomal membrane protein PXMP2/4 family.</text>
</comment>
<evidence type="ECO:0000256" key="6">
    <source>
        <dbReference type="RuleBase" id="RU363053"/>
    </source>
</evidence>
<keyword evidence="4 6" id="KW-1133">Transmembrane helix</keyword>
<keyword evidence="8" id="KW-1185">Reference proteome</keyword>
<dbReference type="InterPro" id="IPR007248">
    <property type="entry name" value="Mpv17_PMP22"/>
</dbReference>
<reference evidence="8" key="1">
    <citation type="journal article" date="2017" name="Nucleic Acids Res.">
        <title>Proteogenomics produces comprehensive and highly accurate protein-coding gene annotation in a complete genome assembly of Malassezia sympodialis.</title>
        <authorList>
            <person name="Zhu Y."/>
            <person name="Engstroem P.G."/>
            <person name="Tellgren-Roth C."/>
            <person name="Baudo C.D."/>
            <person name="Kennell J.C."/>
            <person name="Sun S."/>
            <person name="Billmyre R.B."/>
            <person name="Schroeder M.S."/>
            <person name="Andersson A."/>
            <person name="Holm T."/>
            <person name="Sigurgeirsson B."/>
            <person name="Wu G."/>
            <person name="Sankaranarayanan S.R."/>
            <person name="Siddharthan R."/>
            <person name="Sanyal K."/>
            <person name="Lundeberg J."/>
            <person name="Nystedt B."/>
            <person name="Boekhout T."/>
            <person name="Dawson T.L. Jr."/>
            <person name="Heitman J."/>
            <person name="Scheynius A."/>
            <person name="Lehtioe J."/>
        </authorList>
    </citation>
    <scope>NUCLEOTIDE SEQUENCE [LARGE SCALE GENOMIC DNA]</scope>
    <source>
        <strain evidence="8">ATCC 42132</strain>
    </source>
</reference>
<keyword evidence="5 6" id="KW-0472">Membrane</keyword>
<organism evidence="7 8">
    <name type="scientific">Malassezia sympodialis (strain ATCC 42132)</name>
    <name type="common">Atopic eczema-associated yeast</name>
    <dbReference type="NCBI Taxonomy" id="1230383"/>
    <lineage>
        <taxon>Eukaryota</taxon>
        <taxon>Fungi</taxon>
        <taxon>Dikarya</taxon>
        <taxon>Basidiomycota</taxon>
        <taxon>Ustilaginomycotina</taxon>
        <taxon>Malasseziomycetes</taxon>
        <taxon>Malasseziales</taxon>
        <taxon>Malasseziaceae</taxon>
        <taxon>Malassezia</taxon>
    </lineage>
</organism>
<dbReference type="PANTHER" id="PTHR11266:SF50">
    <property type="entry name" value="VACUOLAR MEMBRANE PROTEIN YOR292C"/>
    <property type="match status" value="1"/>
</dbReference>
<evidence type="ECO:0000256" key="1">
    <source>
        <dbReference type="ARBA" id="ARBA00004141"/>
    </source>
</evidence>
<comment type="subcellular location">
    <subcellularLocation>
        <location evidence="1">Membrane</location>
        <topology evidence="1">Multi-pass membrane protein</topology>
    </subcellularLocation>
</comment>
<evidence type="ECO:0000256" key="5">
    <source>
        <dbReference type="ARBA" id="ARBA00023136"/>
    </source>
</evidence>
<evidence type="ECO:0000256" key="2">
    <source>
        <dbReference type="ARBA" id="ARBA00006824"/>
    </source>
</evidence>
<dbReference type="VEuPathDB" id="FungiDB:MSYG_3896"/>
<dbReference type="OrthoDB" id="10267969at2759"/>
<evidence type="ECO:0000256" key="3">
    <source>
        <dbReference type="ARBA" id="ARBA00022692"/>
    </source>
</evidence>
<sequence>MLGSFYKRAFDRHPWITLAVTNGALTVIADSLAQLYEHRSVSDAVQKWDNQRSGRFLAFGTAMAPLLAEWNKFLEFRFPIHSTAGTMLWGGLMRRLFMDQVLFAPFGLAMFVGSMGIMEGRRTQNELKEKFNDVYMSALLANWKIWPFLQTFNFGVLPLRYLPSAILGHLRYCLDFVPIHFKPT</sequence>
<evidence type="ECO:0000256" key="4">
    <source>
        <dbReference type="ARBA" id="ARBA00022989"/>
    </source>
</evidence>
<evidence type="ECO:0000313" key="7">
    <source>
        <dbReference type="EMBL" id="SHO79547.1"/>
    </source>
</evidence>
<dbReference type="PANTHER" id="PTHR11266">
    <property type="entry name" value="PEROXISOMAL MEMBRANE PROTEIN 2, PXMP2 MPV17"/>
    <property type="match status" value="1"/>
</dbReference>
<dbReference type="GO" id="GO:0005739">
    <property type="term" value="C:mitochondrion"/>
    <property type="evidence" value="ECO:0007669"/>
    <property type="project" value="TreeGrafter"/>
</dbReference>
<keyword evidence="3 6" id="KW-0812">Transmembrane</keyword>
<feature type="transmembrane region" description="Helical" evidence="6">
    <location>
        <begin position="97"/>
        <end position="118"/>
    </location>
</feature>
<evidence type="ECO:0000313" key="8">
    <source>
        <dbReference type="Proteomes" id="UP000186303"/>
    </source>
</evidence>
<name>A0A1M8AB36_MALS4</name>
<dbReference type="Proteomes" id="UP000186303">
    <property type="component" value="Chromosome 6"/>
</dbReference>
<dbReference type="OMA" id="FRVMPIQ"/>
<proteinExistence type="inferred from homology"/>
<dbReference type="Pfam" id="PF04117">
    <property type="entry name" value="Mpv17_PMP22"/>
    <property type="match status" value="1"/>
</dbReference>